<dbReference type="EMBL" id="PHNJ01000009">
    <property type="protein sequence ID" value="TYL37597.1"/>
    <property type="molecule type" value="Genomic_DNA"/>
</dbReference>
<organism evidence="1 2">
    <name type="scientific">Natronococcus pandeyae</name>
    <dbReference type="NCBI Taxonomy" id="2055836"/>
    <lineage>
        <taxon>Archaea</taxon>
        <taxon>Methanobacteriati</taxon>
        <taxon>Methanobacteriota</taxon>
        <taxon>Stenosarchaea group</taxon>
        <taxon>Halobacteria</taxon>
        <taxon>Halobacteriales</taxon>
        <taxon>Natrialbaceae</taxon>
        <taxon>Natronococcus</taxon>
    </lineage>
</organism>
<name>A0A8J8TRI4_9EURY</name>
<dbReference type="AlphaFoldDB" id="A0A8J8TRI4"/>
<comment type="caution">
    <text evidence="1">The sequence shown here is derived from an EMBL/GenBank/DDBJ whole genome shotgun (WGS) entry which is preliminary data.</text>
</comment>
<evidence type="ECO:0000313" key="1">
    <source>
        <dbReference type="EMBL" id="TYL37597.1"/>
    </source>
</evidence>
<dbReference type="Proteomes" id="UP000766904">
    <property type="component" value="Unassembled WGS sequence"/>
</dbReference>
<sequence length="102" mass="12088">MVQTSDTTMNLLQPSLGMLYLLSENGPRKQSKTNLPPLQKTKSCHQLSLFPSRLRRKKDCKKGNKLLKNRKEEILMLEEIFRQTEILKIIRVRRQKKHLLNF</sequence>
<proteinExistence type="predicted"/>
<keyword evidence="2" id="KW-1185">Reference proteome</keyword>
<reference evidence="1" key="1">
    <citation type="submission" date="2017-11" db="EMBL/GenBank/DDBJ databases">
        <authorList>
            <person name="Kajale S.C."/>
            <person name="Sharma A."/>
        </authorList>
    </citation>
    <scope>NUCLEOTIDE SEQUENCE</scope>
    <source>
        <strain evidence="1">LS1_42</strain>
    </source>
</reference>
<accession>A0A8J8TRI4</accession>
<gene>
    <name evidence="1" type="ORF">CV102_16695</name>
</gene>
<protein>
    <submittedName>
        <fullName evidence="1">Uncharacterized protein</fullName>
    </submittedName>
</protein>
<evidence type="ECO:0000313" key="2">
    <source>
        <dbReference type="Proteomes" id="UP000766904"/>
    </source>
</evidence>